<feature type="region of interest" description="Disordered" evidence="8">
    <location>
        <begin position="631"/>
        <end position="679"/>
    </location>
</feature>
<dbReference type="SUPFAM" id="SSF68906">
    <property type="entry name" value="SAP domain"/>
    <property type="match status" value="1"/>
</dbReference>
<evidence type="ECO:0000256" key="1">
    <source>
        <dbReference type="ARBA" id="ARBA00004496"/>
    </source>
</evidence>
<evidence type="ECO:0000256" key="5">
    <source>
        <dbReference type="ARBA" id="ARBA00023159"/>
    </source>
</evidence>
<keyword evidence="3" id="KW-0597">Phosphoprotein</keyword>
<dbReference type="InterPro" id="IPR025224">
    <property type="entry name" value="CCAR1/CCAR2"/>
</dbReference>
<dbReference type="PANTHER" id="PTHR14304">
    <property type="entry name" value="CELL DIVISION CYCLE AND APOPTOSIS REGULATOR PROTEIN"/>
    <property type="match status" value="1"/>
</dbReference>
<dbReference type="Pfam" id="PF02037">
    <property type="entry name" value="SAP"/>
    <property type="match status" value="1"/>
</dbReference>
<feature type="region of interest" description="Disordered" evidence="8">
    <location>
        <begin position="754"/>
        <end position="849"/>
    </location>
</feature>
<sequence length="1337" mass="152258">MSQFGQTTKNPPWVRTTAQTLATGVGQQQQQQMQTQMMGQNTMGTLGTPTMVQYQQQQQPVFQTPIGMQQPGMAMTTMPTGMATAGVAMQTALGNTQMFPQVATVSYPTPRSLNPTAFQSAPVTAVPPVPPANPNPSPKQRVFTGTVTKVHDNFGFIDEDVFFQTSCCVKGSNPVVGDRVLVEASYNPNMPFKWNATRIQVLPMSTANTTQRPQNKQGFTATPNQNTYNAVPPPAENSVSGSNYGNRSNQRKSSRQDRKDRARETDDEEVDRKKRREERIREREEKEKRSPSVRQRSKSPRPRRRQRIVPRYMVHIPKMALDLPEADVLELRRRYSNMYVPSDFFSANFRWVDAFPPNTPFTLDRPCSFHVMHKEVDAVLDNKAVLEPPDADYLFSAKVMLMSMPLMEEVFRKCCQLAEEKDKDSDDGRDFVHPTRLINFLVGLRGKNETMAVGGPWSPSLDGPNPDKDPAVLIRTAIRTCQALTGVNLSSCTQWYRFLEIYYRRGETTHKGRTVAARVETVVLFLPDVWSCVPTRLEWDGLHLNYKKQLERKQKADQDAANGATGDEKEVGEETQDVKREPTHFSELDPKTMKVSELRQELEARTLSPKGLKSQLIARLTKAIKTEAEKAEELEEEKKKAEPEPPKQDLDSREDEKRNREEEDRKKQDEREKLAREKRYTLPDAPHILVHPSRTAKSGKFDCTVMSLSVLLDYRPEDTKEHSFEVSLFAELFNEMLMRDFGFRIYRALHDAPERPKEEEKDKDKKKEKKDDKDRKSDKKNGKREERDEKKDDRHSKDKSRSDKEKNEEKEEDEEEEDDEDDDDLKDDRKDRDKDDKDRKRDKDKKKKDKVKLYTEDPLLLLAFLYFDQSHCGYIFDKDIEELLYTLGLNLSRAQVRKLVQKVVTRDSLHYRKLTDKPICKQEEGKEKEHDKQKEEHTSVPSSENLIALAYGNKRFLPVFTHFGSAGSPPSKRARRDIPDEGKESSSTPEGFLMYKGCLLDIEKLMQQLQRSEKARLDTENKMMNIKHDLGVMKEHTKLLTSTAKELTQELQDYRNKLAETEEELSHMKAKSDVFYSALKDVQMRITPVLASENASENSGAKLATVTKIMEKPRVSVSTLEEEAESKPQQIVKEEDKPNTGPVIVSYGTSSSTESDAPDKDPMHPVQPECHSETDICIHLDDDVIELDENESVKQGQETVSETKESTPTLETVTETVESALSVETDSVLKTQDSEDGATACIQSPEKDSLAAAQSPDCVEVEATSQVAESKPETEEIPEATKEEEDTHADEQSEIDNGGKSENTEEESESREQSETVESTENETRESSNSTVPMECD</sequence>
<keyword evidence="2" id="KW-0963">Cytoplasm</keyword>
<dbReference type="Pfam" id="PF19256">
    <property type="entry name" value="LAIKA"/>
    <property type="match status" value="1"/>
</dbReference>
<dbReference type="EMBL" id="KY056152">
    <property type="protein sequence ID" value="ATX63074.1"/>
    <property type="molecule type" value="mRNA"/>
</dbReference>
<dbReference type="Pfam" id="PF14443">
    <property type="entry name" value="DBC1"/>
    <property type="match status" value="1"/>
</dbReference>
<proteinExistence type="evidence at transcript level"/>
<feature type="compositionally biased region" description="Basic and acidic residues" evidence="8">
    <location>
        <begin position="576"/>
        <end position="597"/>
    </location>
</feature>
<feature type="compositionally biased region" description="Basic and acidic residues" evidence="8">
    <location>
        <begin position="277"/>
        <end position="290"/>
    </location>
</feature>
<evidence type="ECO:0000256" key="4">
    <source>
        <dbReference type="ARBA" id="ARBA00023054"/>
    </source>
</evidence>
<dbReference type="SMART" id="SM00513">
    <property type="entry name" value="SAP"/>
    <property type="match status" value="1"/>
</dbReference>
<gene>
    <name evidence="10" type="primary">Arp</name>
</gene>
<feature type="compositionally biased region" description="Basic and acidic residues" evidence="8">
    <location>
        <begin position="826"/>
        <end position="841"/>
    </location>
</feature>
<feature type="compositionally biased region" description="Basic and acidic residues" evidence="8">
    <location>
        <begin position="754"/>
        <end position="809"/>
    </location>
</feature>
<dbReference type="Pfam" id="PF14444">
    <property type="entry name" value="S1-like"/>
    <property type="match status" value="1"/>
</dbReference>
<dbReference type="SMART" id="SM01122">
    <property type="entry name" value="DBC1"/>
    <property type="match status" value="1"/>
</dbReference>
<name>A0A3S6Q0Z2_LOCMI</name>
<feature type="compositionally biased region" description="Acidic residues" evidence="8">
    <location>
        <begin position="1275"/>
        <end position="1294"/>
    </location>
</feature>
<protein>
    <submittedName>
        <fullName evidence="10">Apoptosis regulator protein 1</fullName>
    </submittedName>
</protein>
<evidence type="ECO:0000313" key="10">
    <source>
        <dbReference type="EMBL" id="ATX63074.1"/>
    </source>
</evidence>
<dbReference type="Gene3D" id="1.10.720.30">
    <property type="entry name" value="SAP domain"/>
    <property type="match status" value="1"/>
</dbReference>
<keyword evidence="4 7" id="KW-0175">Coiled coil</keyword>
<keyword evidence="5" id="KW-0010">Activator</keyword>
<feature type="region of interest" description="Disordered" evidence="8">
    <location>
        <begin position="208"/>
        <end position="308"/>
    </location>
</feature>
<feature type="region of interest" description="Disordered" evidence="8">
    <location>
        <begin position="1190"/>
        <end position="1212"/>
    </location>
</feature>
<feature type="compositionally biased region" description="Polar residues" evidence="8">
    <location>
        <begin position="237"/>
        <end position="248"/>
    </location>
</feature>
<dbReference type="InterPro" id="IPR036361">
    <property type="entry name" value="SAP_dom_sf"/>
</dbReference>
<dbReference type="InterPro" id="IPR003034">
    <property type="entry name" value="SAP_dom"/>
</dbReference>
<dbReference type="InterPro" id="IPR025223">
    <property type="entry name" value="S1-like_RNA-bd_dom"/>
</dbReference>
<dbReference type="InterPro" id="IPR012340">
    <property type="entry name" value="NA-bd_OB-fold"/>
</dbReference>
<feature type="region of interest" description="Disordered" evidence="8">
    <location>
        <begin position="920"/>
        <end position="940"/>
    </location>
</feature>
<feature type="compositionally biased region" description="Basic residues" evidence="8">
    <location>
        <begin position="295"/>
        <end position="308"/>
    </location>
</feature>
<dbReference type="SUPFAM" id="SSF47473">
    <property type="entry name" value="EF-hand"/>
    <property type="match status" value="1"/>
</dbReference>
<evidence type="ECO:0000256" key="2">
    <source>
        <dbReference type="ARBA" id="ARBA00022490"/>
    </source>
</evidence>
<dbReference type="InterPro" id="IPR011992">
    <property type="entry name" value="EF-hand-dom_pair"/>
</dbReference>
<comment type="subcellular location">
    <subcellularLocation>
        <location evidence="1">Cytoplasm</location>
    </subcellularLocation>
</comment>
<reference evidence="10" key="1">
    <citation type="submission" date="2016-10" db="EMBL/GenBank/DDBJ databases">
        <title>Identification and characterization of apoptosis related genes based on the Locusta migratoria transcriptome.</title>
        <authorList>
            <person name="Zhao X."/>
            <person name="Zhang J."/>
        </authorList>
    </citation>
    <scope>NUCLEOTIDE SEQUENCE</scope>
</reference>
<feature type="domain" description="SAP" evidence="9">
    <location>
        <begin position="590"/>
        <end position="624"/>
    </location>
</feature>
<feature type="compositionally biased region" description="Basic and acidic residues" evidence="8">
    <location>
        <begin position="920"/>
        <end position="938"/>
    </location>
</feature>
<keyword evidence="6" id="KW-0131">Cell cycle</keyword>
<feature type="compositionally biased region" description="Polar residues" evidence="8">
    <location>
        <begin position="208"/>
        <end position="229"/>
    </location>
</feature>
<evidence type="ECO:0000256" key="6">
    <source>
        <dbReference type="ARBA" id="ARBA00023306"/>
    </source>
</evidence>
<evidence type="ECO:0000259" key="9">
    <source>
        <dbReference type="PROSITE" id="PS50800"/>
    </source>
</evidence>
<feature type="region of interest" description="Disordered" evidence="8">
    <location>
        <begin position="552"/>
        <end position="597"/>
    </location>
</feature>
<dbReference type="PROSITE" id="PS50800">
    <property type="entry name" value="SAP"/>
    <property type="match status" value="1"/>
</dbReference>
<organism evidence="10">
    <name type="scientific">Locusta migratoria</name>
    <name type="common">Migratory locust</name>
    <dbReference type="NCBI Taxonomy" id="7004"/>
    <lineage>
        <taxon>Eukaryota</taxon>
        <taxon>Metazoa</taxon>
        <taxon>Ecdysozoa</taxon>
        <taxon>Arthropoda</taxon>
        <taxon>Hexapoda</taxon>
        <taxon>Insecta</taxon>
        <taxon>Pterygota</taxon>
        <taxon>Neoptera</taxon>
        <taxon>Polyneoptera</taxon>
        <taxon>Orthoptera</taxon>
        <taxon>Caelifera</taxon>
        <taxon>Acrididea</taxon>
        <taxon>Acridomorpha</taxon>
        <taxon>Acridoidea</taxon>
        <taxon>Acrididae</taxon>
        <taxon>Oedipodinae</taxon>
        <taxon>Locusta</taxon>
    </lineage>
</organism>
<evidence type="ECO:0000256" key="7">
    <source>
        <dbReference type="SAM" id="Coils"/>
    </source>
</evidence>
<feature type="region of interest" description="Disordered" evidence="8">
    <location>
        <begin position="1228"/>
        <end position="1337"/>
    </location>
</feature>
<dbReference type="GO" id="GO:0005737">
    <property type="term" value="C:cytoplasm"/>
    <property type="evidence" value="ECO:0007669"/>
    <property type="project" value="UniProtKB-SubCell"/>
</dbReference>
<dbReference type="GO" id="GO:0006355">
    <property type="term" value="P:regulation of DNA-templated transcription"/>
    <property type="evidence" value="ECO:0007669"/>
    <property type="project" value="InterPro"/>
</dbReference>
<dbReference type="Gene3D" id="2.40.50.140">
    <property type="entry name" value="Nucleic acid-binding proteins"/>
    <property type="match status" value="1"/>
</dbReference>
<feature type="compositionally biased region" description="Acidic residues" evidence="8">
    <location>
        <begin position="810"/>
        <end position="825"/>
    </location>
</feature>
<feature type="region of interest" description="Disordered" evidence="8">
    <location>
        <begin position="1117"/>
        <end position="1169"/>
    </location>
</feature>
<evidence type="ECO:0000256" key="8">
    <source>
        <dbReference type="SAM" id="MobiDB-lite"/>
    </source>
</evidence>
<dbReference type="GO" id="GO:0005634">
    <property type="term" value="C:nucleus"/>
    <property type="evidence" value="ECO:0007669"/>
    <property type="project" value="TreeGrafter"/>
</dbReference>
<dbReference type="InterPro" id="IPR045353">
    <property type="entry name" value="LAIKA"/>
</dbReference>
<feature type="region of interest" description="Disordered" evidence="8">
    <location>
        <begin position="966"/>
        <end position="990"/>
    </location>
</feature>
<evidence type="ECO:0000256" key="3">
    <source>
        <dbReference type="ARBA" id="ARBA00022553"/>
    </source>
</evidence>
<dbReference type="PANTHER" id="PTHR14304:SF11">
    <property type="entry name" value="SAP DOMAIN-CONTAINING PROTEIN"/>
    <property type="match status" value="1"/>
</dbReference>
<dbReference type="InterPro" id="IPR025954">
    <property type="entry name" value="DBC1/CARP1_inactive_NUDIX"/>
</dbReference>
<accession>A0A3S6Q0Z2</accession>
<feature type="compositionally biased region" description="Basic and acidic residues" evidence="8">
    <location>
        <begin position="254"/>
        <end position="264"/>
    </location>
</feature>
<feature type="coiled-coil region" evidence="7">
    <location>
        <begin position="1002"/>
        <end position="1071"/>
    </location>
</feature>
<feature type="compositionally biased region" description="Low complexity" evidence="8">
    <location>
        <begin position="1327"/>
        <end position="1337"/>
    </location>
</feature>